<accession>A0A0P9CYJ7</accession>
<keyword evidence="1" id="KW-0560">Oxidoreductase</keyword>
<evidence type="ECO:0000256" key="1">
    <source>
        <dbReference type="ARBA" id="ARBA00023002"/>
    </source>
</evidence>
<dbReference type="InterPro" id="IPR050523">
    <property type="entry name" value="AKR_Detox_Biosynth"/>
</dbReference>
<evidence type="ECO:0000313" key="4">
    <source>
        <dbReference type="Proteomes" id="UP000050509"/>
    </source>
</evidence>
<dbReference type="PANTHER" id="PTHR43364">
    <property type="entry name" value="NADH-SPECIFIC METHYLGLYOXAL REDUCTASE-RELATED"/>
    <property type="match status" value="1"/>
</dbReference>
<dbReference type="PANTHER" id="PTHR43364:SF4">
    <property type="entry name" value="NAD(P)-LINKED OXIDOREDUCTASE SUPERFAMILY PROTEIN"/>
    <property type="match status" value="1"/>
</dbReference>
<name>A0A0P9CYJ7_9CHLR</name>
<dbReference type="AlphaFoldDB" id="A0A0P9CYJ7"/>
<dbReference type="PATRIC" id="fig|186479.3.peg.1226"/>
<evidence type="ECO:0000313" key="3">
    <source>
        <dbReference type="EMBL" id="KPV50649.1"/>
    </source>
</evidence>
<dbReference type="EMBL" id="LJCR01001281">
    <property type="protein sequence ID" value="KPV50649.1"/>
    <property type="molecule type" value="Genomic_DNA"/>
</dbReference>
<dbReference type="Proteomes" id="UP000050509">
    <property type="component" value="Unassembled WGS sequence"/>
</dbReference>
<dbReference type="InterPro" id="IPR036812">
    <property type="entry name" value="NAD(P)_OxRdtase_dom_sf"/>
</dbReference>
<dbReference type="InterPro" id="IPR023210">
    <property type="entry name" value="NADP_OxRdtase_dom"/>
</dbReference>
<reference evidence="3 4" key="1">
    <citation type="submission" date="2015-09" db="EMBL/GenBank/DDBJ databases">
        <title>Draft genome sequence of Kouleothrix aurantiaca JCM 19913.</title>
        <authorList>
            <person name="Hemp J."/>
        </authorList>
    </citation>
    <scope>NUCLEOTIDE SEQUENCE [LARGE SCALE GENOMIC DNA]</scope>
    <source>
        <strain evidence="3 4">COM-B</strain>
    </source>
</reference>
<dbReference type="SUPFAM" id="SSF51430">
    <property type="entry name" value="NAD(P)-linked oxidoreductase"/>
    <property type="match status" value="1"/>
</dbReference>
<gene>
    <name evidence="3" type="ORF">SE17_25675</name>
</gene>
<dbReference type="GO" id="GO:0005829">
    <property type="term" value="C:cytosol"/>
    <property type="evidence" value="ECO:0007669"/>
    <property type="project" value="TreeGrafter"/>
</dbReference>
<feature type="non-terminal residue" evidence="3">
    <location>
        <position position="1"/>
    </location>
</feature>
<dbReference type="GO" id="GO:0016491">
    <property type="term" value="F:oxidoreductase activity"/>
    <property type="evidence" value="ECO:0007669"/>
    <property type="project" value="UniProtKB-KW"/>
</dbReference>
<proteinExistence type="predicted"/>
<organism evidence="3 4">
    <name type="scientific">Kouleothrix aurantiaca</name>
    <dbReference type="NCBI Taxonomy" id="186479"/>
    <lineage>
        <taxon>Bacteria</taxon>
        <taxon>Bacillati</taxon>
        <taxon>Chloroflexota</taxon>
        <taxon>Chloroflexia</taxon>
        <taxon>Chloroflexales</taxon>
        <taxon>Roseiflexineae</taxon>
        <taxon>Roseiflexaceae</taxon>
        <taxon>Kouleothrix</taxon>
    </lineage>
</organism>
<keyword evidence="4" id="KW-1185">Reference proteome</keyword>
<dbReference type="Gene3D" id="3.20.20.100">
    <property type="entry name" value="NADP-dependent oxidoreductase domain"/>
    <property type="match status" value="1"/>
</dbReference>
<evidence type="ECO:0000259" key="2">
    <source>
        <dbReference type="Pfam" id="PF00248"/>
    </source>
</evidence>
<dbReference type="Pfam" id="PF00248">
    <property type="entry name" value="Aldo_ket_red"/>
    <property type="match status" value="1"/>
</dbReference>
<comment type="caution">
    <text evidence="3">The sequence shown here is derived from an EMBL/GenBank/DDBJ whole genome shotgun (WGS) entry which is preliminary data.</text>
</comment>
<protein>
    <submittedName>
        <fullName evidence="3">Alcohol dehydrogenase</fullName>
    </submittedName>
</protein>
<feature type="domain" description="NADP-dependent oxidoreductase" evidence="2">
    <location>
        <begin position="1"/>
        <end position="117"/>
    </location>
</feature>
<sequence length="125" mass="12910">RELRELCADQGIGAIPYSPLAGGFLTGKYRRGAETPASQRADGVAKRYFNERGWAIIDALMAVAGEHGAPPAQIALAWLLAQPAVAAPIVGANTPEQLAGSLGALGLTLSDEQKAQLGTASAWAE</sequence>